<dbReference type="PANTHER" id="PTHR47356">
    <property type="entry name" value="FAD-DEPENDENT MONOOXYGENASE ASQG-RELATED"/>
    <property type="match status" value="1"/>
</dbReference>
<dbReference type="OrthoDB" id="2431938at2759"/>
<organism evidence="9 10">
    <name type="scientific">Stachybotrys chartarum (strain CBS 109288 / IBT 7711)</name>
    <name type="common">Toxic black mold</name>
    <name type="synonym">Stilbospora chartarum</name>
    <dbReference type="NCBI Taxonomy" id="1280523"/>
    <lineage>
        <taxon>Eukaryota</taxon>
        <taxon>Fungi</taxon>
        <taxon>Dikarya</taxon>
        <taxon>Ascomycota</taxon>
        <taxon>Pezizomycotina</taxon>
        <taxon>Sordariomycetes</taxon>
        <taxon>Hypocreomycetidae</taxon>
        <taxon>Hypocreales</taxon>
        <taxon>Stachybotryaceae</taxon>
        <taxon>Stachybotrys</taxon>
    </lineage>
</organism>
<dbReference type="InterPro" id="IPR036188">
    <property type="entry name" value="FAD/NAD-bd_sf"/>
</dbReference>
<name>A0A084BC49_STACB</name>
<feature type="region of interest" description="Disordered" evidence="7">
    <location>
        <begin position="439"/>
        <end position="461"/>
    </location>
</feature>
<dbReference type="InterPro" id="IPR050562">
    <property type="entry name" value="FAD_mOase_fung"/>
</dbReference>
<dbReference type="PRINTS" id="PR00420">
    <property type="entry name" value="RNGMNOXGNASE"/>
</dbReference>
<evidence type="ECO:0000313" key="9">
    <source>
        <dbReference type="EMBL" id="KEY75128.1"/>
    </source>
</evidence>
<evidence type="ECO:0000256" key="6">
    <source>
        <dbReference type="ARBA" id="ARBA00023033"/>
    </source>
</evidence>
<evidence type="ECO:0000256" key="5">
    <source>
        <dbReference type="ARBA" id="ARBA00023002"/>
    </source>
</evidence>
<keyword evidence="6" id="KW-0503">Monooxygenase</keyword>
<dbReference type="Proteomes" id="UP000028045">
    <property type="component" value="Unassembled WGS sequence"/>
</dbReference>
<dbReference type="Gene3D" id="3.50.50.60">
    <property type="entry name" value="FAD/NAD(P)-binding domain"/>
    <property type="match status" value="1"/>
</dbReference>
<evidence type="ECO:0000259" key="8">
    <source>
        <dbReference type="Pfam" id="PF01494"/>
    </source>
</evidence>
<dbReference type="HOGENOM" id="CLU_009665_12_2_1"/>
<dbReference type="SUPFAM" id="SSF51905">
    <property type="entry name" value="FAD/NAD(P)-binding domain"/>
    <property type="match status" value="1"/>
</dbReference>
<evidence type="ECO:0000313" key="10">
    <source>
        <dbReference type="Proteomes" id="UP000028045"/>
    </source>
</evidence>
<keyword evidence="3" id="KW-0285">Flavoprotein</keyword>
<accession>A0A084BC49</accession>
<evidence type="ECO:0000256" key="3">
    <source>
        <dbReference type="ARBA" id="ARBA00022630"/>
    </source>
</evidence>
<keyword evidence="5" id="KW-0560">Oxidoreductase</keyword>
<dbReference type="GO" id="GO:0004497">
    <property type="term" value="F:monooxygenase activity"/>
    <property type="evidence" value="ECO:0007669"/>
    <property type="project" value="UniProtKB-KW"/>
</dbReference>
<dbReference type="Pfam" id="PF01494">
    <property type="entry name" value="FAD_binding_3"/>
    <property type="match status" value="1"/>
</dbReference>
<gene>
    <name evidence="9" type="ORF">S7711_01580</name>
</gene>
<evidence type="ECO:0000256" key="2">
    <source>
        <dbReference type="ARBA" id="ARBA00007992"/>
    </source>
</evidence>
<feature type="compositionally biased region" description="Acidic residues" evidence="7">
    <location>
        <begin position="443"/>
        <end position="452"/>
    </location>
</feature>
<evidence type="ECO:0000256" key="7">
    <source>
        <dbReference type="SAM" id="MobiDB-lite"/>
    </source>
</evidence>
<sequence>MAQTQAQNGRPFRIIVVGAGLTGLVAANCLQKLGIDHVVLEKGNIAPLKGGIALWPHSLRILYQLGVLEEIKKVAKPCRGFKGYGADGRKVYDTQMYHCIEENHGAGMWPIERTDLLQILYDNLPDKSSVKTKVNITDIKQFRDRVEVELADGTIETGDMIIGADGVHTIVRNYMWDHAAKVSPGLITSAEKTSKYRPTWSETLIVTTPPIPELGYRDIVITFQNKFNFLFTCTHQAVWAVVVFQYDEPLTHPHRKRYTDADAEALAKRVLDKPITDQLVFADVWKRRREPPRVVMLQEGVLENWHHGRICLVGDAAHKAHPNIALGGNTGIEDVAQLMNQISRGVDASPHKRPSATALDGIFEAYQNEQKPRVKHIVNLSGQAARMHFSYTPIHKFLGNWVYPWIKDKWQAAYIGQYFSSASKLEFLPSKGFPAGNKSWLSDVDDETESQDSEQGFKQNQTEAGVKEILAY</sequence>
<dbReference type="AlphaFoldDB" id="A0A084BC49"/>
<dbReference type="EMBL" id="KL647400">
    <property type="protein sequence ID" value="KEY75128.1"/>
    <property type="molecule type" value="Genomic_DNA"/>
</dbReference>
<evidence type="ECO:0000256" key="4">
    <source>
        <dbReference type="ARBA" id="ARBA00022827"/>
    </source>
</evidence>
<dbReference type="InterPro" id="IPR002938">
    <property type="entry name" value="FAD-bd"/>
</dbReference>
<evidence type="ECO:0000256" key="1">
    <source>
        <dbReference type="ARBA" id="ARBA00001974"/>
    </source>
</evidence>
<reference evidence="9 10" key="1">
    <citation type="journal article" date="2014" name="BMC Genomics">
        <title>Comparative genome sequencing reveals chemotype-specific gene clusters in the toxigenic black mold Stachybotrys.</title>
        <authorList>
            <person name="Semeiks J."/>
            <person name="Borek D."/>
            <person name="Otwinowski Z."/>
            <person name="Grishin N.V."/>
        </authorList>
    </citation>
    <scope>NUCLEOTIDE SEQUENCE [LARGE SCALE GENOMIC DNA]</scope>
    <source>
        <strain evidence="10">CBS 109288 / IBT 7711</strain>
    </source>
</reference>
<comment type="cofactor">
    <cofactor evidence="1">
        <name>FAD</name>
        <dbReference type="ChEBI" id="CHEBI:57692"/>
    </cofactor>
</comment>
<feature type="domain" description="FAD-binding" evidence="8">
    <location>
        <begin position="14"/>
        <end position="378"/>
    </location>
</feature>
<dbReference type="PANTHER" id="PTHR47356:SF2">
    <property type="entry name" value="FAD-BINDING DOMAIN-CONTAINING PROTEIN-RELATED"/>
    <property type="match status" value="1"/>
</dbReference>
<protein>
    <recommendedName>
        <fullName evidence="8">FAD-binding domain-containing protein</fullName>
    </recommendedName>
</protein>
<dbReference type="GO" id="GO:0071949">
    <property type="term" value="F:FAD binding"/>
    <property type="evidence" value="ECO:0007669"/>
    <property type="project" value="InterPro"/>
</dbReference>
<proteinExistence type="inferred from homology"/>
<keyword evidence="4" id="KW-0274">FAD</keyword>
<keyword evidence="10" id="KW-1185">Reference proteome</keyword>
<comment type="similarity">
    <text evidence="2">Belongs to the paxM FAD-dependent monooxygenase family.</text>
</comment>